<keyword evidence="2" id="KW-1185">Reference proteome</keyword>
<protein>
    <recommendedName>
        <fullName evidence="3">THAP-type domain-containing protein</fullName>
    </recommendedName>
</protein>
<gene>
    <name evidence="1" type="ORF">ALC60_07505</name>
</gene>
<evidence type="ECO:0008006" key="3">
    <source>
        <dbReference type="Google" id="ProtNLM"/>
    </source>
</evidence>
<reference evidence="1 2" key="1">
    <citation type="submission" date="2015-09" db="EMBL/GenBank/DDBJ databases">
        <title>Trachymyrmex zeteki WGS genome.</title>
        <authorList>
            <person name="Nygaard S."/>
            <person name="Hu H."/>
            <person name="Boomsma J."/>
            <person name="Zhang G."/>
        </authorList>
    </citation>
    <scope>NUCLEOTIDE SEQUENCE [LARGE SCALE GENOMIC DNA]</scope>
    <source>
        <strain evidence="1">Tzet28-1</strain>
        <tissue evidence="1">Whole body</tissue>
    </source>
</reference>
<evidence type="ECO:0000313" key="1">
    <source>
        <dbReference type="EMBL" id="KYQ53373.1"/>
    </source>
</evidence>
<sequence length="117" mass="13502">MNTGLRHLLILQEWVDVAPNVGSEFCNNSSTKGYIMKIFPRNPAIWAKNVARKDWMPTNNSYLCEVKYHVSKIKSNKITNALLILLKKIMFSSSDMVFLIVLLKYVYVNDKVSTFQI</sequence>
<proteinExistence type="predicted"/>
<evidence type="ECO:0000313" key="2">
    <source>
        <dbReference type="Proteomes" id="UP000075809"/>
    </source>
</evidence>
<name>A0A151WZP8_9HYME</name>
<dbReference type="Proteomes" id="UP000075809">
    <property type="component" value="Unassembled WGS sequence"/>
</dbReference>
<organism evidence="1 2">
    <name type="scientific">Mycetomoellerius zeteki</name>
    <dbReference type="NCBI Taxonomy" id="64791"/>
    <lineage>
        <taxon>Eukaryota</taxon>
        <taxon>Metazoa</taxon>
        <taxon>Ecdysozoa</taxon>
        <taxon>Arthropoda</taxon>
        <taxon>Hexapoda</taxon>
        <taxon>Insecta</taxon>
        <taxon>Pterygota</taxon>
        <taxon>Neoptera</taxon>
        <taxon>Endopterygota</taxon>
        <taxon>Hymenoptera</taxon>
        <taxon>Apocrita</taxon>
        <taxon>Aculeata</taxon>
        <taxon>Formicoidea</taxon>
        <taxon>Formicidae</taxon>
        <taxon>Myrmicinae</taxon>
        <taxon>Mycetomoellerius</taxon>
    </lineage>
</organism>
<dbReference type="AlphaFoldDB" id="A0A151WZP8"/>
<dbReference type="EMBL" id="KQ982632">
    <property type="protein sequence ID" value="KYQ53373.1"/>
    <property type="molecule type" value="Genomic_DNA"/>
</dbReference>
<accession>A0A151WZP8</accession>